<keyword evidence="11" id="KW-1185">Reference proteome</keyword>
<sequence>MTILDTILEEKKNEVNRLKKLDPTHFPERNRVLHSFYKTCRTAEKVQVIAEFKRSSPSKGEINHQLDPRTQAIAYRDAGAAMLSVLTDQTFFKGSMQDLLEISETVSLPVLNKDFIIDPIQIDQAYAYGADLILLIVAALTDDKLKELHYYAESLGMEVLVEVHNEDELKRARPLSPKLIGVNNRNLKTFDVNLETTERLAQLIDTEKVVLVSESGMLTREDVRRVEIAGARAVLVGETLMKSDNVADIIRPFSIKRGERDAGQNLWHPN</sequence>
<keyword evidence="5 8" id="KW-0822">Tryptophan biosynthesis</keyword>
<keyword evidence="6 8" id="KW-0057">Aromatic amino acid biosynthesis</keyword>
<dbReference type="PROSITE" id="PS00614">
    <property type="entry name" value="IGPS"/>
    <property type="match status" value="1"/>
</dbReference>
<proteinExistence type="inferred from homology"/>
<accession>A0ABP3KA51</accession>
<dbReference type="HAMAP" id="MF_00134_B">
    <property type="entry name" value="IGPS_B"/>
    <property type="match status" value="1"/>
</dbReference>
<dbReference type="RefSeq" id="WP_346023696.1">
    <property type="nucleotide sequence ID" value="NZ_BAAADA010000016.1"/>
</dbReference>
<protein>
    <recommendedName>
        <fullName evidence="8">Indole-3-glycerol phosphate synthase</fullName>
        <shortName evidence="8">IGPS</shortName>
        <ecNumber evidence="8">4.1.1.48</ecNumber>
    </recommendedName>
</protein>
<dbReference type="InterPro" id="IPR013798">
    <property type="entry name" value="Indole-3-glycerol_P_synth_dom"/>
</dbReference>
<comment type="pathway">
    <text evidence="2 8">Amino-acid biosynthesis; L-tryptophan biosynthesis; L-tryptophan from chorismate: step 4/5.</text>
</comment>
<evidence type="ECO:0000313" key="10">
    <source>
        <dbReference type="EMBL" id="GAA0474770.1"/>
    </source>
</evidence>
<evidence type="ECO:0000256" key="6">
    <source>
        <dbReference type="ARBA" id="ARBA00023141"/>
    </source>
</evidence>
<keyword evidence="4 8" id="KW-0210">Decarboxylase</keyword>
<organism evidence="10 11">
    <name type="scientific">Alkalibacterium indicireducens</name>
    <dbReference type="NCBI Taxonomy" id="398758"/>
    <lineage>
        <taxon>Bacteria</taxon>
        <taxon>Bacillati</taxon>
        <taxon>Bacillota</taxon>
        <taxon>Bacilli</taxon>
        <taxon>Lactobacillales</taxon>
        <taxon>Carnobacteriaceae</taxon>
        <taxon>Alkalibacterium</taxon>
    </lineage>
</organism>
<dbReference type="CDD" id="cd00331">
    <property type="entry name" value="IGPS"/>
    <property type="match status" value="1"/>
</dbReference>
<evidence type="ECO:0000256" key="5">
    <source>
        <dbReference type="ARBA" id="ARBA00022822"/>
    </source>
</evidence>
<comment type="similarity">
    <text evidence="8">Belongs to the TrpC family.</text>
</comment>
<evidence type="ECO:0000313" key="11">
    <source>
        <dbReference type="Proteomes" id="UP001410648"/>
    </source>
</evidence>
<gene>
    <name evidence="8 10" type="primary">trpC</name>
    <name evidence="10" type="ORF">GCM10008936_01640</name>
</gene>
<dbReference type="Pfam" id="PF00218">
    <property type="entry name" value="IGPS"/>
    <property type="match status" value="1"/>
</dbReference>
<keyword evidence="3 8" id="KW-0028">Amino-acid biosynthesis</keyword>
<dbReference type="NCBIfam" id="NF001377">
    <property type="entry name" value="PRK00278.2-4"/>
    <property type="match status" value="1"/>
</dbReference>
<evidence type="ECO:0000256" key="7">
    <source>
        <dbReference type="ARBA" id="ARBA00023239"/>
    </source>
</evidence>
<dbReference type="Gene3D" id="3.20.20.70">
    <property type="entry name" value="Aldolase class I"/>
    <property type="match status" value="1"/>
</dbReference>
<dbReference type="PANTHER" id="PTHR22854">
    <property type="entry name" value="TRYPTOPHAN BIOSYNTHESIS PROTEIN"/>
    <property type="match status" value="1"/>
</dbReference>
<dbReference type="EC" id="4.1.1.48" evidence="8"/>
<evidence type="ECO:0000256" key="8">
    <source>
        <dbReference type="HAMAP-Rule" id="MF_00134"/>
    </source>
</evidence>
<dbReference type="InterPro" id="IPR001468">
    <property type="entry name" value="Indole-3-GlycerolPSynthase_CS"/>
</dbReference>
<comment type="catalytic activity">
    <reaction evidence="1 8">
        <text>1-(2-carboxyphenylamino)-1-deoxy-D-ribulose 5-phosphate + H(+) = (1S,2R)-1-C-(indol-3-yl)glycerol 3-phosphate + CO2 + H2O</text>
        <dbReference type="Rhea" id="RHEA:23476"/>
        <dbReference type="ChEBI" id="CHEBI:15377"/>
        <dbReference type="ChEBI" id="CHEBI:15378"/>
        <dbReference type="ChEBI" id="CHEBI:16526"/>
        <dbReference type="ChEBI" id="CHEBI:58613"/>
        <dbReference type="ChEBI" id="CHEBI:58866"/>
        <dbReference type="EC" id="4.1.1.48"/>
    </reaction>
</comment>
<feature type="domain" description="Indole-3-glycerol phosphate synthase" evidence="9">
    <location>
        <begin position="4"/>
        <end position="251"/>
    </location>
</feature>
<dbReference type="InterPro" id="IPR013785">
    <property type="entry name" value="Aldolase_TIM"/>
</dbReference>
<reference evidence="11" key="1">
    <citation type="journal article" date="2019" name="Int. J. Syst. Evol. Microbiol.">
        <title>The Global Catalogue of Microorganisms (GCM) 10K type strain sequencing project: providing services to taxonomists for standard genome sequencing and annotation.</title>
        <authorList>
            <consortium name="The Broad Institute Genomics Platform"/>
            <consortium name="The Broad Institute Genome Sequencing Center for Infectious Disease"/>
            <person name="Wu L."/>
            <person name="Ma J."/>
        </authorList>
    </citation>
    <scope>NUCLEOTIDE SEQUENCE [LARGE SCALE GENOMIC DNA]</scope>
    <source>
        <strain evidence="11">JCM 14232</strain>
    </source>
</reference>
<keyword evidence="7 8" id="KW-0456">Lyase</keyword>
<evidence type="ECO:0000256" key="2">
    <source>
        <dbReference type="ARBA" id="ARBA00004696"/>
    </source>
</evidence>
<dbReference type="SUPFAM" id="SSF51366">
    <property type="entry name" value="Ribulose-phoshate binding barrel"/>
    <property type="match status" value="1"/>
</dbReference>
<name>A0ABP3KA51_9LACT</name>
<evidence type="ECO:0000259" key="9">
    <source>
        <dbReference type="Pfam" id="PF00218"/>
    </source>
</evidence>
<dbReference type="InterPro" id="IPR011060">
    <property type="entry name" value="RibuloseP-bd_barrel"/>
</dbReference>
<evidence type="ECO:0000256" key="4">
    <source>
        <dbReference type="ARBA" id="ARBA00022793"/>
    </source>
</evidence>
<evidence type="ECO:0000256" key="3">
    <source>
        <dbReference type="ARBA" id="ARBA00022605"/>
    </source>
</evidence>
<dbReference type="InterPro" id="IPR045186">
    <property type="entry name" value="Indole-3-glycerol_P_synth"/>
</dbReference>
<dbReference type="HAMAP" id="MF_00134_A">
    <property type="entry name" value="IGPS_A"/>
    <property type="match status" value="1"/>
</dbReference>
<dbReference type="EMBL" id="BAAADA010000016">
    <property type="protein sequence ID" value="GAA0474770.1"/>
    <property type="molecule type" value="Genomic_DNA"/>
</dbReference>
<dbReference type="PANTHER" id="PTHR22854:SF2">
    <property type="entry name" value="INDOLE-3-GLYCEROL-PHOSPHATE SYNTHASE"/>
    <property type="match status" value="1"/>
</dbReference>
<dbReference type="Proteomes" id="UP001410648">
    <property type="component" value="Unassembled WGS sequence"/>
</dbReference>
<evidence type="ECO:0000256" key="1">
    <source>
        <dbReference type="ARBA" id="ARBA00001633"/>
    </source>
</evidence>
<comment type="caution">
    <text evidence="10">The sequence shown here is derived from an EMBL/GenBank/DDBJ whole genome shotgun (WGS) entry which is preliminary data.</text>
</comment>